<reference evidence="4 6" key="1">
    <citation type="submission" date="2017-09" db="EMBL/GenBank/DDBJ databases">
        <authorList>
            <person name="Thomas P."/>
            <person name="Seyboldt C."/>
        </authorList>
    </citation>
    <scope>NUCLEOTIDE SEQUENCE [LARGE SCALE GENOMIC DNA]</scope>
    <source>
        <strain evidence="4 6">DSM 7534</strain>
    </source>
</reference>
<dbReference type="InterPro" id="IPR017439">
    <property type="entry name" value="Amidohydrolase"/>
</dbReference>
<feature type="domain" description="Peptidase M20 dimerisation" evidence="3">
    <location>
        <begin position="190"/>
        <end position="281"/>
    </location>
</feature>
<dbReference type="NCBIfam" id="TIGR01891">
    <property type="entry name" value="amidohydrolases"/>
    <property type="match status" value="1"/>
</dbReference>
<dbReference type="AlphaFoldDB" id="A0A9N7PL67"/>
<evidence type="ECO:0000259" key="3">
    <source>
        <dbReference type="Pfam" id="PF07687"/>
    </source>
</evidence>
<dbReference type="InterPro" id="IPR002933">
    <property type="entry name" value="Peptidase_M20"/>
</dbReference>
<keyword evidence="2" id="KW-0479">Metal-binding</keyword>
<sequence length="401" mass="44836">MDYFKEQVLSIKNELISIRRDIHENPELGMEEYRTSSKIKEFLKAEGIDFREVSKTGVCGIIKGNKKGENLKTIALRADIDALPILDKKTCSYASKVKGKMHGCGHDAHTTILLGCAKILNRNRHLFNGNVKFLFEPAEETVGGARFMIDEGVLENPRVDAILGLHVEETLECGKVMVKKGVVNAASNPFKILIKGSGGHGAYPHTTVDPIVIASTVIMSLQTIVSREIDANHQAVVTIGSIHGGTAQNVIPEEVIIKGIIRTMYKEDREYIKRRIQEIVEGICNSSRSTCNIEIEDSYPSLWNNDYMVNLFQDTSNKVLGEENIVVQKNPKMGVESFAYFANERPSVFYFLGSLNKEKNIIYPAHSSLFDIDEDCLTIGVTMQCELVLQYLTRSEFNINL</sequence>
<evidence type="ECO:0000313" key="6">
    <source>
        <dbReference type="Proteomes" id="UP000280586"/>
    </source>
</evidence>
<dbReference type="EMBL" id="CP099799">
    <property type="protein sequence ID" value="USS01664.1"/>
    <property type="molecule type" value="Genomic_DNA"/>
</dbReference>
<evidence type="ECO:0000313" key="7">
    <source>
        <dbReference type="Proteomes" id="UP001055437"/>
    </source>
</evidence>
<dbReference type="Proteomes" id="UP001055437">
    <property type="component" value="Chromosome"/>
</dbReference>
<gene>
    <name evidence="4" type="ORF">CP523_11935</name>
    <name evidence="5" type="ORF">NH397_04310</name>
</gene>
<dbReference type="PANTHER" id="PTHR11014">
    <property type="entry name" value="PEPTIDASE M20 FAMILY MEMBER"/>
    <property type="match status" value="1"/>
</dbReference>
<feature type="binding site" evidence="2">
    <location>
        <position position="104"/>
    </location>
    <ligand>
        <name>Mn(2+)</name>
        <dbReference type="ChEBI" id="CHEBI:29035"/>
        <label>2</label>
    </ligand>
</feature>
<evidence type="ECO:0000256" key="2">
    <source>
        <dbReference type="PIRSR" id="PIRSR005962-1"/>
    </source>
</evidence>
<dbReference type="InterPro" id="IPR036264">
    <property type="entry name" value="Bact_exopeptidase_dim_dom"/>
</dbReference>
<keyword evidence="1" id="KW-0378">Hydrolase</keyword>
<evidence type="ECO:0000313" key="5">
    <source>
        <dbReference type="EMBL" id="USS01664.1"/>
    </source>
</evidence>
<dbReference type="Pfam" id="PF07687">
    <property type="entry name" value="M20_dimer"/>
    <property type="match status" value="1"/>
</dbReference>
<feature type="binding site" evidence="2">
    <location>
        <position position="106"/>
    </location>
    <ligand>
        <name>Mn(2+)</name>
        <dbReference type="ChEBI" id="CHEBI:29035"/>
        <label>2</label>
    </ligand>
</feature>
<keyword evidence="7" id="KW-1185">Reference proteome</keyword>
<keyword evidence="2" id="KW-0464">Manganese</keyword>
<evidence type="ECO:0000256" key="1">
    <source>
        <dbReference type="ARBA" id="ARBA00022801"/>
    </source>
</evidence>
<dbReference type="GeneID" id="303561395"/>
<dbReference type="Gene3D" id="3.40.630.10">
    <property type="entry name" value="Zn peptidases"/>
    <property type="match status" value="1"/>
</dbReference>
<dbReference type="EMBL" id="CP023671">
    <property type="protein sequence ID" value="AYE35067.1"/>
    <property type="molecule type" value="Genomic_DNA"/>
</dbReference>
<feature type="binding site" evidence="2">
    <location>
        <position position="366"/>
    </location>
    <ligand>
        <name>Mn(2+)</name>
        <dbReference type="ChEBI" id="CHEBI:29035"/>
        <label>2</label>
    </ligand>
</feature>
<dbReference type="PIRSF" id="PIRSF005962">
    <property type="entry name" value="Pept_M20D_amidohydro"/>
    <property type="match status" value="1"/>
</dbReference>
<dbReference type="Pfam" id="PF01546">
    <property type="entry name" value="Peptidase_M20"/>
    <property type="match status" value="1"/>
</dbReference>
<feature type="binding site" evidence="2">
    <location>
        <position position="166"/>
    </location>
    <ligand>
        <name>Mn(2+)</name>
        <dbReference type="ChEBI" id="CHEBI:29035"/>
        <label>2</label>
    </ligand>
</feature>
<accession>A0A9N7PL67</accession>
<dbReference type="InterPro" id="IPR011650">
    <property type="entry name" value="Peptidase_M20_dimer"/>
</dbReference>
<dbReference type="SUPFAM" id="SSF55031">
    <property type="entry name" value="Bacterial exopeptidase dimerisation domain"/>
    <property type="match status" value="1"/>
</dbReference>
<dbReference type="Proteomes" id="UP000280586">
    <property type="component" value="Chromosome"/>
</dbReference>
<dbReference type="GO" id="GO:0019877">
    <property type="term" value="P:diaminopimelate biosynthetic process"/>
    <property type="evidence" value="ECO:0007669"/>
    <property type="project" value="UniProtKB-ARBA"/>
</dbReference>
<dbReference type="FunFam" id="3.30.70.360:FF:000001">
    <property type="entry name" value="N-acetyldiaminopimelate deacetylase"/>
    <property type="match status" value="1"/>
</dbReference>
<dbReference type="GO" id="GO:0050118">
    <property type="term" value="F:N-acetyldiaminopimelate deacetylase activity"/>
    <property type="evidence" value="ECO:0007669"/>
    <property type="project" value="UniProtKB-ARBA"/>
</dbReference>
<protein>
    <submittedName>
        <fullName evidence="5">M20 family metallopeptidase</fullName>
    </submittedName>
    <submittedName>
        <fullName evidence="4">Peptidase M20</fullName>
    </submittedName>
</protein>
<dbReference type="PANTHER" id="PTHR11014:SF63">
    <property type="entry name" value="METALLOPEPTIDASE, PUTATIVE (AFU_ORTHOLOGUE AFUA_6G09600)-RELATED"/>
    <property type="match status" value="1"/>
</dbReference>
<reference evidence="5" key="2">
    <citation type="submission" date="2022-06" db="EMBL/GenBank/DDBJ databases">
        <authorList>
            <person name="Holder M.E."/>
            <person name="Ajami N.J."/>
            <person name="Petrosino J.F."/>
        </authorList>
    </citation>
    <scope>NUCLEOTIDE SEQUENCE</scope>
    <source>
        <strain evidence="5">RMA 8861</strain>
    </source>
</reference>
<proteinExistence type="predicted"/>
<dbReference type="KEGG" id="csep:CP523_11935"/>
<dbReference type="GO" id="GO:0046872">
    <property type="term" value="F:metal ion binding"/>
    <property type="evidence" value="ECO:0007669"/>
    <property type="project" value="UniProtKB-KW"/>
</dbReference>
<dbReference type="Gene3D" id="3.30.70.360">
    <property type="match status" value="1"/>
</dbReference>
<feature type="binding site" evidence="2">
    <location>
        <position position="140"/>
    </location>
    <ligand>
        <name>Mn(2+)</name>
        <dbReference type="ChEBI" id="CHEBI:29035"/>
        <label>2</label>
    </ligand>
</feature>
<dbReference type="SUPFAM" id="SSF53187">
    <property type="entry name" value="Zn-dependent exopeptidases"/>
    <property type="match status" value="1"/>
</dbReference>
<evidence type="ECO:0000313" key="4">
    <source>
        <dbReference type="EMBL" id="AYE35067.1"/>
    </source>
</evidence>
<dbReference type="RefSeq" id="WP_120140896.1">
    <property type="nucleotide sequence ID" value="NZ_CP023671.1"/>
</dbReference>
<dbReference type="CDD" id="cd03886">
    <property type="entry name" value="M20_Acy1"/>
    <property type="match status" value="1"/>
</dbReference>
<comment type="cofactor">
    <cofactor evidence="2">
        <name>Mn(2+)</name>
        <dbReference type="ChEBI" id="CHEBI:29035"/>
    </cofactor>
    <text evidence="2">The Mn(2+) ion enhances activity.</text>
</comment>
<name>A0A9N7PL67_CLOSE</name>
<organism evidence="4 6">
    <name type="scientific">Clostridium septicum</name>
    <dbReference type="NCBI Taxonomy" id="1504"/>
    <lineage>
        <taxon>Bacteria</taxon>
        <taxon>Bacillati</taxon>
        <taxon>Bacillota</taxon>
        <taxon>Clostridia</taxon>
        <taxon>Eubacteriales</taxon>
        <taxon>Clostridiaceae</taxon>
        <taxon>Clostridium</taxon>
    </lineage>
</organism>